<organism evidence="1 2">
    <name type="scientific">Simkania negevensis</name>
    <dbReference type="NCBI Taxonomy" id="83561"/>
    <lineage>
        <taxon>Bacteria</taxon>
        <taxon>Pseudomonadati</taxon>
        <taxon>Chlamydiota</taxon>
        <taxon>Chlamydiia</taxon>
        <taxon>Parachlamydiales</taxon>
        <taxon>Simkaniaceae</taxon>
        <taxon>Simkania</taxon>
    </lineage>
</organism>
<reference evidence="1 2" key="1">
    <citation type="submission" date="2021-02" db="EMBL/GenBank/DDBJ databases">
        <title>Activity-based single-cell genomes from oceanic crustal fluid captures similar information to metagenomic and metatranscriptomic surveys with orders of magnitude less sampling.</title>
        <authorList>
            <person name="D'Angelo T.S."/>
            <person name="Orcutt B.N."/>
        </authorList>
    </citation>
    <scope>NUCLEOTIDE SEQUENCE [LARGE SCALE GENOMIC DNA]</scope>
    <source>
        <strain evidence="1">AH-315-G07</strain>
    </source>
</reference>
<sequence length="207" mass="23998">MEITIDNQTVTLDLPSKPTRIEQLFEEVEIFLLSQGKITQGVSINDQSLSPKELEKKFQETLKGNEKFQFVTIPIEEFILEHLEGAHESNKTLVKNIKTFADELNNPPLSVNPTLIIEEFKLFLQFWAQLNSMFPTHFAGLKFDQLPFPDFVKKTQELLEEIVQALEDHDLVLASDLLEYEIIPLVKSVQSITPQLKKRFREKQEKE</sequence>
<protein>
    <submittedName>
        <fullName evidence="1">Uncharacterized protein</fullName>
    </submittedName>
</protein>
<dbReference type="Proteomes" id="UP000722121">
    <property type="component" value="Unassembled WGS sequence"/>
</dbReference>
<dbReference type="EMBL" id="JAFITR010000053">
    <property type="protein sequence ID" value="MBN4067028.1"/>
    <property type="molecule type" value="Genomic_DNA"/>
</dbReference>
<keyword evidence="2" id="KW-1185">Reference proteome</keyword>
<evidence type="ECO:0000313" key="2">
    <source>
        <dbReference type="Proteomes" id="UP000722121"/>
    </source>
</evidence>
<comment type="caution">
    <text evidence="1">The sequence shown here is derived from an EMBL/GenBank/DDBJ whole genome shotgun (WGS) entry which is preliminary data.</text>
</comment>
<evidence type="ECO:0000313" key="1">
    <source>
        <dbReference type="EMBL" id="MBN4067028.1"/>
    </source>
</evidence>
<gene>
    <name evidence="1" type="ORF">JYU14_02990</name>
</gene>
<proteinExistence type="predicted"/>
<accession>A0ABS3ATR3</accession>
<name>A0ABS3ATR3_9BACT</name>